<accession>A0A8D9AFK5</accession>
<proteinExistence type="predicted"/>
<dbReference type="AlphaFoldDB" id="A0A8D9AFK5"/>
<protein>
    <submittedName>
        <fullName evidence="1">Uncharacterized protein</fullName>
    </submittedName>
</protein>
<name>A0A8D9AFK5_9HEMI</name>
<dbReference type="EMBL" id="HBUF01565636">
    <property type="protein sequence ID" value="CAG6764394.1"/>
    <property type="molecule type" value="Transcribed_RNA"/>
</dbReference>
<evidence type="ECO:0000313" key="1">
    <source>
        <dbReference type="EMBL" id="CAG6764394.1"/>
    </source>
</evidence>
<organism evidence="1">
    <name type="scientific">Cacopsylla melanoneura</name>
    <dbReference type="NCBI Taxonomy" id="428564"/>
    <lineage>
        <taxon>Eukaryota</taxon>
        <taxon>Metazoa</taxon>
        <taxon>Ecdysozoa</taxon>
        <taxon>Arthropoda</taxon>
        <taxon>Hexapoda</taxon>
        <taxon>Insecta</taxon>
        <taxon>Pterygota</taxon>
        <taxon>Neoptera</taxon>
        <taxon>Paraneoptera</taxon>
        <taxon>Hemiptera</taxon>
        <taxon>Sternorrhyncha</taxon>
        <taxon>Psylloidea</taxon>
        <taxon>Psyllidae</taxon>
        <taxon>Psyllinae</taxon>
        <taxon>Cacopsylla</taxon>
    </lineage>
</organism>
<sequence length="109" mass="12392">MAQVILMIQNVFKRANQFPLRTVLMSNQNARTILNMLIAIPLVPKELMADALQDIRLQAEAVGLMDNFLGLINYIDRQWLYVVGPDILSVDGLENIFLFSRRPSENGEC</sequence>
<reference evidence="1" key="1">
    <citation type="submission" date="2021-05" db="EMBL/GenBank/DDBJ databases">
        <authorList>
            <person name="Alioto T."/>
            <person name="Alioto T."/>
            <person name="Gomez Garrido J."/>
        </authorList>
    </citation>
    <scope>NUCLEOTIDE SEQUENCE</scope>
</reference>